<dbReference type="InterPro" id="IPR021151">
    <property type="entry name" value="GINS_A"/>
</dbReference>
<evidence type="ECO:0000256" key="6">
    <source>
        <dbReference type="SAM" id="Phobius"/>
    </source>
</evidence>
<feature type="domain" description="DNA replication complex GINS protein PSF2 N-terminal" evidence="8">
    <location>
        <begin position="1979"/>
        <end position="2027"/>
    </location>
</feature>
<dbReference type="Gene3D" id="1.20.58.1020">
    <property type="match status" value="1"/>
</dbReference>
<dbReference type="Proteomes" id="UP000186817">
    <property type="component" value="Unassembled WGS sequence"/>
</dbReference>
<dbReference type="OrthoDB" id="413441at2759"/>
<dbReference type="GO" id="GO:0000727">
    <property type="term" value="P:double-strand break repair via break-induced replication"/>
    <property type="evidence" value="ECO:0007669"/>
    <property type="project" value="TreeGrafter"/>
</dbReference>
<dbReference type="PANTHER" id="PTHR12772:SF0">
    <property type="entry name" value="DNA REPLICATION COMPLEX GINS PROTEIN PSF2"/>
    <property type="match status" value="1"/>
</dbReference>
<feature type="transmembrane region" description="Helical" evidence="6">
    <location>
        <begin position="1748"/>
        <end position="1765"/>
    </location>
</feature>
<feature type="transmembrane region" description="Helical" evidence="6">
    <location>
        <begin position="223"/>
        <end position="246"/>
    </location>
</feature>
<keyword evidence="10" id="KW-1185">Reference proteome</keyword>
<dbReference type="InterPro" id="IPR036224">
    <property type="entry name" value="GINS_bundle-like_dom_sf"/>
</dbReference>
<keyword evidence="6" id="KW-0812">Transmembrane</keyword>
<feature type="transmembrane region" description="Helical" evidence="6">
    <location>
        <begin position="985"/>
        <end position="1004"/>
    </location>
</feature>
<feature type="transmembrane region" description="Helical" evidence="6">
    <location>
        <begin position="1866"/>
        <end position="1897"/>
    </location>
</feature>
<name>A0A1Q9EJG0_SYMMI</name>
<feature type="transmembrane region" description="Helical" evidence="6">
    <location>
        <begin position="1812"/>
        <end position="1836"/>
    </location>
</feature>
<evidence type="ECO:0000256" key="3">
    <source>
        <dbReference type="ARBA" id="ARBA00022705"/>
    </source>
</evidence>
<feature type="region of interest" description="Disordered" evidence="5">
    <location>
        <begin position="1568"/>
        <end position="1610"/>
    </location>
</feature>
<comment type="subcellular location">
    <subcellularLocation>
        <location evidence="1">Nucleus</location>
    </subcellularLocation>
</comment>
<dbReference type="GO" id="GO:0000811">
    <property type="term" value="C:GINS complex"/>
    <property type="evidence" value="ECO:0007669"/>
    <property type="project" value="TreeGrafter"/>
</dbReference>
<evidence type="ECO:0000259" key="8">
    <source>
        <dbReference type="Pfam" id="PF25005"/>
    </source>
</evidence>
<keyword evidence="6" id="KW-1133">Transmembrane helix</keyword>
<protein>
    <submittedName>
        <fullName evidence="9">DNA replication complex GINS protein PSF2</fullName>
    </submittedName>
</protein>
<evidence type="ECO:0000256" key="2">
    <source>
        <dbReference type="ARBA" id="ARBA00010565"/>
    </source>
</evidence>
<evidence type="ECO:0000259" key="7">
    <source>
        <dbReference type="Pfam" id="PF05916"/>
    </source>
</evidence>
<evidence type="ECO:0000256" key="1">
    <source>
        <dbReference type="ARBA" id="ARBA00004123"/>
    </source>
</evidence>
<feature type="domain" description="GINS subunit" evidence="7">
    <location>
        <begin position="2032"/>
        <end position="2132"/>
    </location>
</feature>
<feature type="compositionally biased region" description="Polar residues" evidence="5">
    <location>
        <begin position="1568"/>
        <end position="1581"/>
    </location>
</feature>
<dbReference type="Gene3D" id="3.40.5.50">
    <property type="match status" value="1"/>
</dbReference>
<dbReference type="InterPro" id="IPR056784">
    <property type="entry name" value="PSF2_N"/>
</dbReference>
<feature type="transmembrane region" description="Helical" evidence="6">
    <location>
        <begin position="1777"/>
        <end position="1800"/>
    </location>
</feature>
<dbReference type="InterPro" id="IPR007257">
    <property type="entry name" value="GINS_Psf2"/>
</dbReference>
<keyword evidence="3" id="KW-0235">DNA replication</keyword>
<dbReference type="Pfam" id="PF25005">
    <property type="entry name" value="PSF2_N"/>
    <property type="match status" value="1"/>
</dbReference>
<dbReference type="PANTHER" id="PTHR12772">
    <property type="entry name" value="DNA REPLICATION COMPLEX GINS PROTEIN PSF2"/>
    <property type="match status" value="1"/>
</dbReference>
<sequence>MQALRLAAKPFKKVADTVRKKRKTTLARFSGEGGSAIQECFLSVPPGAVAGEDFVAEISADECAIVTLPHGVGPGDLLQVKVCYSGQDTHLEVLQHIQRPALHSHNHRKLRTISSVAGCCAMLAVTIAILVPNWVAITDGANQEHIGLLAIQREGFTQTWSYIAKQCEAACLEGLPPDQLQYHQQRCRRDFRLRSLAWSSFLGLLLAMLVQIWAVLSVTAMRFWHAVALGLLSMTLHGWAVAHFLFEVGSIFPSYRLRWSMWFDVAGFTSQLTALLLVLVLRMRAQQSSRLLGLDFHFLEDVMLLREAQSPVVAWGNVSCFSETQPFDACCLAGLQLYDTTNRLCMSSCQPRSCFRQRSYTSCCQVARPLRVYGRRKAANQCFSGCGEPSWAEFLRVFRLSHGCVHCIGRHDLIQAADSVLKQSWVRGIEACRAGRIAAAFVVLVAAAVSRASTAPLAVHSAEAASLITGMMACDHTSLEWWQLLGVTDRQMQYVVAQMEPIPFLRSSINLPAYLGEAFNWSTASLDIGAGGFGDTLYMLARQMRVLAVDARPVTSEPWMMSHAWKAARKGHLEVLPRAVTAIGGATVPLFLDRHGQGLMSSLNTTIVPGVDLHALEEIQVQSSSCDELHRYWARGRSVTYMKVDVEGLDVECVRKLSSDIGMSHGAISKPEFFSIELPDSAAKVLELIEVLGGMGYTSFKICRQRLYNLRLARGPRYAASGPFGHDAVDFLRGPRWREASEFTMELLRLVNWERRRYLEWFDLHAAAIAAKRGHSIAEEQYEWDETDPGAGCPFLWRTYGFTPAGLFGTYKDRRFGWLRASFLYILSLPSHFLKTFDWNGIRRIWYGPKSEEDGVRKFGVKSMVVINYMLYRRSNIIMTVVFLGLFIAWSLEDFRSRSSAEELEKAVDLTSYEKFVMDKAATGENATFLSYSEEVMMQTFSAIQLQSAGLTTWKAIIKMLFLFMSMAYGFFAMRRWNYLRTSQYNLYFAWAAIITFPFLITFVPTSNLLDWTLSEKIFAHHLEEARRHFHTDEIVAACMLNDPAETFEVARPVIKAVCPVLQQRVPYVMPGVVRLPVLGRAVPVTISSWLPWLTNMVPEGTNLKPVHQICEKALIVTESNLTADLAATASDVCKSLATFLYKNVPAKATTALTELKEALREKQQESTEQAVYQLHFVDKVAGLNEVPLRLFSQNWNSRLDGILVRAGGDGTGCSLFSVPPSVEAEDAVVVVGPMERGRGSCSVRHILHLADKIDVLAVLILDPKRLVSRVPSPPRVTVGVVASALDSQAILHLLEKPETHSGVHVDIRYSPVFGLQPSARTPAGCLCKGLGYDSDCRVRPAELLSKSSAGRSPYPWCETAVFDYWGVPCKQDFDLCLPAGESEAFEKPDDECTTPCGRDGNAKHDLCYITGKLWLRSAQRCVAALGVAGKVERPDQEPEDFEGGMLNFAGAMNKLSVSGRLLTLSPAFDCHFRVTVEGSTGGHLPSGVDGHIRYSPTTETIGEWSSAGVNEQFIHEDPEITELHFQLDVKGNGVQFDAVRLEQQCRAHVSGSGQFSDWSLVPHGQLRTPTYEETGSNRRAQASRRLKDSSPSQDSDDDSSDDDGADSTRVKLPTCSEFVGVPCIDPTANLQTRCSDNQVCDSNYTTGGSFCRCADGFCWSYIKQACVDQSEHAREVVSKLLDETLLERHSPKLWATAKEVATVAFCAMEAAESLNNILRHVLAIGPGILISAWTAKLIFVQSTIPGYFSYFFTMVYSPAAWVLNNVWHQTADDWRLSLGLAAMAFWTIPVSVVGMKYGLHRPMSVARAMSLVNNLLLLYYFVLFAAVVFIVMFVFSDEPESEAYFSVSAAFRRKLRPGKLSKTELLYVLFGFLTESFAVFFITCCAATDAFIMVIVKEHQAAWSMLTRGKPLPAVQAVSQHADYAVVSQIGSTVCACTSAAAELPRQEMAPNKYTLDINGKDPLELLSDDTWEALCCEEITIVPALNTETDVDLISGKLGPLRAHTPLKVKLWAALQYASKHECQIELPHWLEASELETMCKEERAEPLKFSNVPRHYIEIAEALLAIPRAWGSESAREKSLLMLTKLIQIRRAKILEGIQAFDATMSTEFKVTGMSAAEITCFRTRSLAFLDTMLELLNYRLDESEKGGVAEAPVEEADDEDTLYAIEEQVTRDWLLLMKESSEEVDGLAGRTLNTRLLRDNERSSEPEEAVELTDMARIRGQEMEEPSV</sequence>
<reference evidence="9 10" key="1">
    <citation type="submission" date="2016-02" db="EMBL/GenBank/DDBJ databases">
        <title>Genome analysis of coral dinoflagellate symbionts highlights evolutionary adaptations to a symbiotic lifestyle.</title>
        <authorList>
            <person name="Aranda M."/>
            <person name="Li Y."/>
            <person name="Liew Y.J."/>
            <person name="Baumgarten S."/>
            <person name="Simakov O."/>
            <person name="Wilson M."/>
            <person name="Piel J."/>
            <person name="Ashoor H."/>
            <person name="Bougouffa S."/>
            <person name="Bajic V.B."/>
            <person name="Ryu T."/>
            <person name="Ravasi T."/>
            <person name="Bayer T."/>
            <person name="Micklem G."/>
            <person name="Kim H."/>
            <person name="Bhak J."/>
            <person name="Lajeunesse T.C."/>
            <person name="Voolstra C.R."/>
        </authorList>
    </citation>
    <scope>NUCLEOTIDE SEQUENCE [LARGE SCALE GENOMIC DNA]</scope>
    <source>
        <strain evidence="9 10">CCMP2467</strain>
    </source>
</reference>
<proteinExistence type="inferred from homology"/>
<keyword evidence="4" id="KW-0539">Nucleus</keyword>
<feature type="transmembrane region" description="Helical" evidence="6">
    <location>
        <begin position="261"/>
        <end position="281"/>
    </location>
</feature>
<feature type="transmembrane region" description="Helical" evidence="6">
    <location>
        <begin position="871"/>
        <end position="892"/>
    </location>
</feature>
<dbReference type="SUPFAM" id="SSF158573">
    <property type="entry name" value="GINS helical bundle-like"/>
    <property type="match status" value="1"/>
</dbReference>
<feature type="transmembrane region" description="Helical" evidence="6">
    <location>
        <begin position="113"/>
        <end position="135"/>
    </location>
</feature>
<feature type="transmembrane region" description="Helical" evidence="6">
    <location>
        <begin position="1718"/>
        <end position="1736"/>
    </location>
</feature>
<gene>
    <name evidence="9" type="primary">PSF2</name>
    <name evidence="9" type="ORF">AK812_SmicGene9091</name>
</gene>
<dbReference type="Pfam" id="PF05916">
    <property type="entry name" value="Sld5"/>
    <property type="match status" value="1"/>
</dbReference>
<evidence type="ECO:0000256" key="4">
    <source>
        <dbReference type="ARBA" id="ARBA00023242"/>
    </source>
</evidence>
<feature type="compositionally biased region" description="Acidic residues" evidence="5">
    <location>
        <begin position="1595"/>
        <end position="1606"/>
    </location>
</feature>
<keyword evidence="6" id="KW-0472">Membrane</keyword>
<comment type="similarity">
    <text evidence="2">Belongs to the GINS2/PSF2 family.</text>
</comment>
<accession>A0A1Q9EJG0</accession>
<dbReference type="EMBL" id="LSRX01000137">
    <property type="protein sequence ID" value="OLQ07491.1"/>
    <property type="molecule type" value="Genomic_DNA"/>
</dbReference>
<evidence type="ECO:0000313" key="9">
    <source>
        <dbReference type="EMBL" id="OLQ07491.1"/>
    </source>
</evidence>
<dbReference type="GO" id="GO:0006260">
    <property type="term" value="P:DNA replication"/>
    <property type="evidence" value="ECO:0007669"/>
    <property type="project" value="UniProtKB-KW"/>
</dbReference>
<organism evidence="9 10">
    <name type="scientific">Symbiodinium microadriaticum</name>
    <name type="common">Dinoflagellate</name>
    <name type="synonym">Zooxanthella microadriatica</name>
    <dbReference type="NCBI Taxonomy" id="2951"/>
    <lineage>
        <taxon>Eukaryota</taxon>
        <taxon>Sar</taxon>
        <taxon>Alveolata</taxon>
        <taxon>Dinophyceae</taxon>
        <taxon>Suessiales</taxon>
        <taxon>Symbiodiniaceae</taxon>
        <taxon>Symbiodinium</taxon>
    </lineage>
</organism>
<feature type="transmembrane region" description="Helical" evidence="6">
    <location>
        <begin position="956"/>
        <end position="973"/>
    </location>
</feature>
<comment type="caution">
    <text evidence="9">The sequence shown here is derived from an EMBL/GenBank/DDBJ whole genome shotgun (WGS) entry which is preliminary data.</text>
</comment>
<dbReference type="SUPFAM" id="SSF160059">
    <property type="entry name" value="PriA/YqbF domain"/>
    <property type="match status" value="1"/>
</dbReference>
<dbReference type="CDD" id="cd11712">
    <property type="entry name" value="GINS_A_psf2"/>
    <property type="match status" value="1"/>
</dbReference>
<evidence type="ECO:0000256" key="5">
    <source>
        <dbReference type="SAM" id="MobiDB-lite"/>
    </source>
</evidence>
<evidence type="ECO:0000313" key="10">
    <source>
        <dbReference type="Proteomes" id="UP000186817"/>
    </source>
</evidence>
<feature type="transmembrane region" description="Helical" evidence="6">
    <location>
        <begin position="196"/>
        <end position="216"/>
    </location>
</feature>